<evidence type="ECO:0000256" key="2">
    <source>
        <dbReference type="ARBA" id="ARBA00023002"/>
    </source>
</evidence>
<dbReference type="Pfam" id="PF00106">
    <property type="entry name" value="adh_short"/>
    <property type="match status" value="1"/>
</dbReference>
<dbReference type="RefSeq" id="WP_317745625.1">
    <property type="nucleotide sequence ID" value="NZ_JAWLUP010000006.1"/>
</dbReference>
<dbReference type="PANTHER" id="PTHR43976:SF16">
    <property type="entry name" value="SHORT-CHAIN DEHYDROGENASE_REDUCTASE FAMILY PROTEIN"/>
    <property type="match status" value="1"/>
</dbReference>
<dbReference type="Gene3D" id="3.40.50.720">
    <property type="entry name" value="NAD(P)-binding Rossmann-like Domain"/>
    <property type="match status" value="1"/>
</dbReference>
<dbReference type="CDD" id="cd05374">
    <property type="entry name" value="17beta-HSD-like_SDR_c"/>
    <property type="match status" value="1"/>
</dbReference>
<dbReference type="InterPro" id="IPR002347">
    <property type="entry name" value="SDR_fam"/>
</dbReference>
<dbReference type="InterPro" id="IPR036291">
    <property type="entry name" value="NAD(P)-bd_dom_sf"/>
</dbReference>
<evidence type="ECO:0000256" key="1">
    <source>
        <dbReference type="ARBA" id="ARBA00006484"/>
    </source>
</evidence>
<accession>A0AAE5A4Y0</accession>
<comment type="similarity">
    <text evidence="1 3">Belongs to the short-chain dehydrogenases/reductases (SDR) family.</text>
</comment>
<evidence type="ECO:0000256" key="3">
    <source>
        <dbReference type="RuleBase" id="RU000363"/>
    </source>
</evidence>
<dbReference type="PROSITE" id="PS00061">
    <property type="entry name" value="ADH_SHORT"/>
    <property type="match status" value="1"/>
</dbReference>
<dbReference type="FunFam" id="3.40.50.720:FF:000084">
    <property type="entry name" value="Short-chain dehydrogenase reductase"/>
    <property type="match status" value="1"/>
</dbReference>
<proteinExistence type="inferred from homology"/>
<reference evidence="4" key="1">
    <citation type="submission" date="2023-10" db="EMBL/GenBank/DDBJ databases">
        <title>Development of a sustainable strategy for remediation of hydrocarbon-contaminated territories based on the waste exchange concept.</title>
        <authorList>
            <person name="Krivoruchko A."/>
        </authorList>
    </citation>
    <scope>NUCLEOTIDE SEQUENCE</scope>
    <source>
        <strain evidence="4">IEGM 68</strain>
    </source>
</reference>
<gene>
    <name evidence="4" type="ORF">R4315_05230</name>
</gene>
<sequence>MSTPKPVWFVTGASKGMGLETARAALDAGARVVATSRDPDRLHEQIGVHEDRFLAVSMLLTDPADVSRAVSTAVDAFGRIDVLVNNAGYSMLGAVEEFTRDEIRHNFDVNVFGLLELTQQVLPHMRRQGSGHVINLASISADVTGPATGLYSATKAAVLMLTEALAAETASLGVHATAVCPGGVRTDFLDSSSSRRAGDEIADYGTVRSALHRYDELNHQQGGDPQLVAQALIALSKMEQPPSRLYLGTDALHAIEHKARTVLDGVRRYRDLSTSIDR</sequence>
<dbReference type="SUPFAM" id="SSF51735">
    <property type="entry name" value="NAD(P)-binding Rossmann-fold domains"/>
    <property type="match status" value="1"/>
</dbReference>
<dbReference type="EMBL" id="JAWLUP010000006">
    <property type="protein sequence ID" value="MDV7263961.1"/>
    <property type="molecule type" value="Genomic_DNA"/>
</dbReference>
<protein>
    <submittedName>
        <fullName evidence="4">SDR family NAD(P)-dependent oxidoreductase</fullName>
    </submittedName>
</protein>
<dbReference type="AlphaFoldDB" id="A0AAE5A4Y0"/>
<keyword evidence="2" id="KW-0560">Oxidoreductase</keyword>
<evidence type="ECO:0000313" key="5">
    <source>
        <dbReference type="Proteomes" id="UP001185863"/>
    </source>
</evidence>
<name>A0AAE5A4Y0_9NOCA</name>
<dbReference type="InterPro" id="IPR051911">
    <property type="entry name" value="SDR_oxidoreductase"/>
</dbReference>
<dbReference type="PANTHER" id="PTHR43976">
    <property type="entry name" value="SHORT CHAIN DEHYDROGENASE"/>
    <property type="match status" value="1"/>
</dbReference>
<dbReference type="GO" id="GO:0016491">
    <property type="term" value="F:oxidoreductase activity"/>
    <property type="evidence" value="ECO:0007669"/>
    <property type="project" value="UniProtKB-KW"/>
</dbReference>
<evidence type="ECO:0000313" key="4">
    <source>
        <dbReference type="EMBL" id="MDV7263961.1"/>
    </source>
</evidence>
<comment type="caution">
    <text evidence="4">The sequence shown here is derived from an EMBL/GenBank/DDBJ whole genome shotgun (WGS) entry which is preliminary data.</text>
</comment>
<dbReference type="PRINTS" id="PR00080">
    <property type="entry name" value="SDRFAMILY"/>
</dbReference>
<organism evidence="4 5">
    <name type="scientific">Rhodococcus oxybenzonivorans</name>
    <dbReference type="NCBI Taxonomy" id="1990687"/>
    <lineage>
        <taxon>Bacteria</taxon>
        <taxon>Bacillati</taxon>
        <taxon>Actinomycetota</taxon>
        <taxon>Actinomycetes</taxon>
        <taxon>Mycobacteriales</taxon>
        <taxon>Nocardiaceae</taxon>
        <taxon>Rhodococcus</taxon>
    </lineage>
</organism>
<dbReference type="Proteomes" id="UP001185863">
    <property type="component" value="Unassembled WGS sequence"/>
</dbReference>
<dbReference type="InterPro" id="IPR020904">
    <property type="entry name" value="Sc_DH/Rdtase_CS"/>
</dbReference>
<dbReference type="PRINTS" id="PR00081">
    <property type="entry name" value="GDHRDH"/>
</dbReference>